<dbReference type="Proteomes" id="UP000499080">
    <property type="component" value="Unassembled WGS sequence"/>
</dbReference>
<dbReference type="PANTHER" id="PTHR33327">
    <property type="entry name" value="ENDONUCLEASE"/>
    <property type="match status" value="1"/>
</dbReference>
<dbReference type="PANTHER" id="PTHR33327:SF3">
    <property type="entry name" value="RNA-DIRECTED DNA POLYMERASE"/>
    <property type="match status" value="1"/>
</dbReference>
<evidence type="ECO:0000313" key="4">
    <source>
        <dbReference type="Proteomes" id="UP000499080"/>
    </source>
</evidence>
<dbReference type="Pfam" id="PF23055">
    <property type="entry name" value="DUF7041"/>
    <property type="match status" value="1"/>
</dbReference>
<name>A0A4Y2MLQ2_ARAVE</name>
<feature type="domain" description="DUF7041" evidence="2">
    <location>
        <begin position="25"/>
        <end position="107"/>
    </location>
</feature>
<keyword evidence="4" id="KW-1185">Reference proteome</keyword>
<organism evidence="3 4">
    <name type="scientific">Araneus ventricosus</name>
    <name type="common">Orbweaver spider</name>
    <name type="synonym">Epeira ventricosa</name>
    <dbReference type="NCBI Taxonomy" id="182803"/>
    <lineage>
        <taxon>Eukaryota</taxon>
        <taxon>Metazoa</taxon>
        <taxon>Ecdysozoa</taxon>
        <taxon>Arthropoda</taxon>
        <taxon>Chelicerata</taxon>
        <taxon>Arachnida</taxon>
        <taxon>Araneae</taxon>
        <taxon>Araneomorphae</taxon>
        <taxon>Entelegynae</taxon>
        <taxon>Araneoidea</taxon>
        <taxon>Araneidae</taxon>
        <taxon>Araneus</taxon>
    </lineage>
</organism>
<accession>A0A4Y2MLQ2</accession>
<dbReference type="InterPro" id="IPR055469">
    <property type="entry name" value="DUF7041"/>
</dbReference>
<feature type="region of interest" description="Disordered" evidence="1">
    <location>
        <begin position="211"/>
        <end position="230"/>
    </location>
</feature>
<dbReference type="AlphaFoldDB" id="A0A4Y2MLQ2"/>
<protein>
    <recommendedName>
        <fullName evidence="2">DUF7041 domain-containing protein</fullName>
    </recommendedName>
</protein>
<dbReference type="EMBL" id="BGPR01007500">
    <property type="protein sequence ID" value="GBN27324.1"/>
    <property type="molecule type" value="Genomic_DNA"/>
</dbReference>
<reference evidence="3 4" key="1">
    <citation type="journal article" date="2019" name="Sci. Rep.">
        <title>Orb-weaving spider Araneus ventricosus genome elucidates the spidroin gene catalogue.</title>
        <authorList>
            <person name="Kono N."/>
            <person name="Nakamura H."/>
            <person name="Ohtoshi R."/>
            <person name="Moran D.A.P."/>
            <person name="Shinohara A."/>
            <person name="Yoshida Y."/>
            <person name="Fujiwara M."/>
            <person name="Mori M."/>
            <person name="Tomita M."/>
            <person name="Arakawa K."/>
        </authorList>
    </citation>
    <scope>NUCLEOTIDE SEQUENCE [LARGE SCALE GENOMIC DNA]</scope>
</reference>
<comment type="caution">
    <text evidence="3">The sequence shown here is derived from an EMBL/GenBank/DDBJ whole genome shotgun (WGS) entry which is preliminary data.</text>
</comment>
<dbReference type="OrthoDB" id="7614231at2759"/>
<evidence type="ECO:0000313" key="3">
    <source>
        <dbReference type="EMBL" id="GBN27324.1"/>
    </source>
</evidence>
<gene>
    <name evidence="3" type="ORF">AVEN_190524_1</name>
</gene>
<evidence type="ECO:0000259" key="2">
    <source>
        <dbReference type="Pfam" id="PF23055"/>
    </source>
</evidence>
<proteinExistence type="predicted"/>
<evidence type="ECO:0000256" key="1">
    <source>
        <dbReference type="SAM" id="MobiDB-lite"/>
    </source>
</evidence>
<sequence length="281" mass="32528">MDDGETSVSNTTGEKFEANKVSVKIPSFWEEKPEIWFFQVEAQFSIANITQDQTKFNYLVAQLEPKVVENIWDIIQSERNDKYIAAKERLLSTFKESEGKSITKLLTRISLGDMKPSQLLRKIKSLGGTNITDKVLRTLWLGKMPESIKNILVVSNENLDDLSIMADKIFEMNSTTEIYSAAADNSVMNTVLDKISNLEKQISELNVHRQSRRKYRHSGLNRSKSRSYSRKKYNPNGSYCYYHFKFGDKCYPNKCKSPCIWKVSENSSQQYIRRQVLLQMN</sequence>